<feature type="transmembrane region" description="Helical" evidence="2">
    <location>
        <begin position="427"/>
        <end position="446"/>
    </location>
</feature>
<feature type="transmembrane region" description="Helical" evidence="2">
    <location>
        <begin position="72"/>
        <end position="94"/>
    </location>
</feature>
<evidence type="ECO:0000259" key="3">
    <source>
        <dbReference type="Pfam" id="PF03703"/>
    </source>
</evidence>
<evidence type="ECO:0000256" key="1">
    <source>
        <dbReference type="SAM" id="MobiDB-lite"/>
    </source>
</evidence>
<feature type="transmembrane region" description="Helical" evidence="2">
    <location>
        <begin position="229"/>
        <end position="252"/>
    </location>
</feature>
<feature type="transmembrane region" description="Helical" evidence="2">
    <location>
        <begin position="30"/>
        <end position="52"/>
    </location>
</feature>
<feature type="transmembrane region" description="Helical" evidence="2">
    <location>
        <begin position="264"/>
        <end position="283"/>
    </location>
</feature>
<evidence type="ECO:0000313" key="4">
    <source>
        <dbReference type="EMBL" id="HJC42855.1"/>
    </source>
</evidence>
<gene>
    <name evidence="4" type="ORF">H9756_04115</name>
</gene>
<feature type="domain" description="YdbS-like PH" evidence="3">
    <location>
        <begin position="448"/>
        <end position="515"/>
    </location>
</feature>
<sequence length="531" mass="58790">MRPHEACGQKGNEKMKENEMRQGRRFRNHISIILEQTGAVIAAVFVLIVTQLFQSIDELTESDLSFITSKGFLILIGVITLLAVSLTGQVLVWARTYISIEENAIVIEKGRVNKKKNTIGIRNISNINLEQNLIEMLFGTCKVKLDTNSRSTADSTDVKIVLKKSDALWFQQEVTRKMEEACGITAGNSGTTGTSAYAGDAVHSVYPAMGEPADCDVHAGIADILQHGFYSISILSVIIFLLVITGTVISVAEVLGRADMTASLAGAAAGILVAVFIILSTLWDTVKDFVRYYDFRAKRLGDKIYIKYGFFKKVEYTIPVDKIQALKIRQSFLARIGHRYMAEIVNVGIGDDKEEQHSFLVLYCTEEKLAEKLSLLLPEFASSVEQPVENLPVSVWAAWTVPAALYIIFAAAGALVCSALAEDKYLPHIWGTAAALVIMLFAGMALKYHTAGVGADDRYLKIAGGYFAMQYLTVRYRNIQYVEFSQNFIARAFGIKKGEIHLLASSANTTHTIPYFSGDKDEFIKRKMLHF</sequence>
<keyword evidence="2" id="KW-1133">Transmembrane helix</keyword>
<keyword evidence="2" id="KW-0472">Membrane</keyword>
<dbReference type="PANTHER" id="PTHR34473">
    <property type="entry name" value="UPF0699 TRANSMEMBRANE PROTEIN YDBS"/>
    <property type="match status" value="1"/>
</dbReference>
<keyword evidence="2" id="KW-0812">Transmembrane</keyword>
<evidence type="ECO:0000313" key="5">
    <source>
        <dbReference type="Proteomes" id="UP000823895"/>
    </source>
</evidence>
<reference evidence="4" key="2">
    <citation type="submission" date="2021-04" db="EMBL/GenBank/DDBJ databases">
        <authorList>
            <person name="Gilroy R."/>
        </authorList>
    </citation>
    <scope>NUCLEOTIDE SEQUENCE</scope>
    <source>
        <strain evidence="4">CHK165-2605</strain>
    </source>
</reference>
<dbReference type="AlphaFoldDB" id="A0A9D2T2P4"/>
<dbReference type="InterPro" id="IPR005182">
    <property type="entry name" value="YdbS-like_PH"/>
</dbReference>
<evidence type="ECO:0000256" key="2">
    <source>
        <dbReference type="SAM" id="Phobius"/>
    </source>
</evidence>
<name>A0A9D2T2P4_9FIRM</name>
<dbReference type="Proteomes" id="UP000823895">
    <property type="component" value="Unassembled WGS sequence"/>
</dbReference>
<dbReference type="EMBL" id="DWWI01000086">
    <property type="protein sequence ID" value="HJC42855.1"/>
    <property type="molecule type" value="Genomic_DNA"/>
</dbReference>
<feature type="region of interest" description="Disordered" evidence="1">
    <location>
        <begin position="1"/>
        <end position="20"/>
    </location>
</feature>
<organism evidence="4 5">
    <name type="scientific">Candidatus Mediterraneibacter gallistercoris</name>
    <dbReference type="NCBI Taxonomy" id="2838671"/>
    <lineage>
        <taxon>Bacteria</taxon>
        <taxon>Bacillati</taxon>
        <taxon>Bacillota</taxon>
        <taxon>Clostridia</taxon>
        <taxon>Lachnospirales</taxon>
        <taxon>Lachnospiraceae</taxon>
        <taxon>Mediterraneibacter</taxon>
    </lineage>
</organism>
<feature type="transmembrane region" description="Helical" evidence="2">
    <location>
        <begin position="396"/>
        <end position="421"/>
    </location>
</feature>
<reference evidence="4" key="1">
    <citation type="journal article" date="2021" name="PeerJ">
        <title>Extensive microbial diversity within the chicken gut microbiome revealed by metagenomics and culture.</title>
        <authorList>
            <person name="Gilroy R."/>
            <person name="Ravi A."/>
            <person name="Getino M."/>
            <person name="Pursley I."/>
            <person name="Horton D.L."/>
            <person name="Alikhan N.F."/>
            <person name="Baker D."/>
            <person name="Gharbi K."/>
            <person name="Hall N."/>
            <person name="Watson M."/>
            <person name="Adriaenssens E.M."/>
            <person name="Foster-Nyarko E."/>
            <person name="Jarju S."/>
            <person name="Secka A."/>
            <person name="Antonio M."/>
            <person name="Oren A."/>
            <person name="Chaudhuri R.R."/>
            <person name="La Ragione R."/>
            <person name="Hildebrand F."/>
            <person name="Pallen M.J."/>
        </authorList>
    </citation>
    <scope>NUCLEOTIDE SEQUENCE</scope>
    <source>
        <strain evidence="4">CHK165-2605</strain>
    </source>
</reference>
<comment type="caution">
    <text evidence="4">The sequence shown here is derived from an EMBL/GenBank/DDBJ whole genome shotgun (WGS) entry which is preliminary data.</text>
</comment>
<feature type="domain" description="YdbS-like PH" evidence="3">
    <location>
        <begin position="93"/>
        <end position="159"/>
    </location>
</feature>
<dbReference type="Pfam" id="PF03703">
    <property type="entry name" value="bPH_2"/>
    <property type="match status" value="3"/>
</dbReference>
<protein>
    <submittedName>
        <fullName evidence="4">PH domain-containing protein</fullName>
    </submittedName>
</protein>
<feature type="domain" description="YdbS-like PH" evidence="3">
    <location>
        <begin position="298"/>
        <end position="337"/>
    </location>
</feature>
<dbReference type="PANTHER" id="PTHR34473:SF2">
    <property type="entry name" value="UPF0699 TRANSMEMBRANE PROTEIN YDBT"/>
    <property type="match status" value="1"/>
</dbReference>
<proteinExistence type="predicted"/>
<accession>A0A9D2T2P4</accession>